<dbReference type="OrthoDB" id="7862095at2759"/>
<feature type="transmembrane region" description="Helical" evidence="2">
    <location>
        <begin position="26"/>
        <end position="50"/>
    </location>
</feature>
<dbReference type="Proteomes" id="UP000053820">
    <property type="component" value="Unassembled WGS sequence"/>
</dbReference>
<feature type="compositionally biased region" description="Polar residues" evidence="1">
    <location>
        <begin position="271"/>
        <end position="285"/>
    </location>
</feature>
<dbReference type="EMBL" id="KN839863">
    <property type="protein sequence ID" value="KIJ61335.1"/>
    <property type="molecule type" value="Genomic_DNA"/>
</dbReference>
<dbReference type="AlphaFoldDB" id="A0A0C9VTL1"/>
<feature type="transmembrane region" description="Helical" evidence="2">
    <location>
        <begin position="152"/>
        <end position="177"/>
    </location>
</feature>
<keyword evidence="2" id="KW-1133">Transmembrane helix</keyword>
<feature type="region of interest" description="Disordered" evidence="1">
    <location>
        <begin position="373"/>
        <end position="399"/>
    </location>
</feature>
<sequence>MQQLMTKIGGWLFHSSSFCCCIPVRVGFILMTILSFLLSGALSVIIWFEVFHSYQLSSKEHAAFILTGIVESVLFLVSIIGFIGVVARKQLFVMIYTYFIYVHFVLNVIVGIYFLVTVRMSNRQQLVDYCAQVFVDTSTESHCSGLMNVSTYVFIAIVAVLLLLELYGALIATRYVYRLRKQKQDSRSRRLGYFHALSVPEPPTGHTRQDSDNIELLHSRESTGSTFVYADPYDPEDDVLDIRPRQPATSTSYTPLSTHDRDLPPVPGHSPQPSQQTISSDTSSGRRVRALPPRPTASSTSHPPAPSPAWPPERPRGAPSKSSSNPPTSYTHGSREPLSPDSEDERQSLYTVEVSTNAHSAMLDHAAYMRSVFIPPPTAPPVPKLPPPYTEKSARRPPR</sequence>
<reference evidence="3 4" key="1">
    <citation type="submission" date="2014-04" db="EMBL/GenBank/DDBJ databases">
        <title>Evolutionary Origins and Diversification of the Mycorrhizal Mutualists.</title>
        <authorList>
            <consortium name="DOE Joint Genome Institute"/>
            <consortium name="Mycorrhizal Genomics Consortium"/>
            <person name="Kohler A."/>
            <person name="Kuo A."/>
            <person name="Nagy L.G."/>
            <person name="Floudas D."/>
            <person name="Copeland A."/>
            <person name="Barry K.W."/>
            <person name="Cichocki N."/>
            <person name="Veneault-Fourrey C."/>
            <person name="LaButti K."/>
            <person name="Lindquist E.A."/>
            <person name="Lipzen A."/>
            <person name="Lundell T."/>
            <person name="Morin E."/>
            <person name="Murat C."/>
            <person name="Riley R."/>
            <person name="Ohm R."/>
            <person name="Sun H."/>
            <person name="Tunlid A."/>
            <person name="Henrissat B."/>
            <person name="Grigoriev I.V."/>
            <person name="Hibbett D.S."/>
            <person name="Martin F."/>
        </authorList>
    </citation>
    <scope>NUCLEOTIDE SEQUENCE [LARGE SCALE GENOMIC DNA]</scope>
    <source>
        <strain evidence="3 4">MD-312</strain>
    </source>
</reference>
<name>A0A0C9VTL1_9AGAM</name>
<protein>
    <submittedName>
        <fullName evidence="3">Uncharacterized protein</fullName>
    </submittedName>
</protein>
<feature type="compositionally biased region" description="Polar residues" evidence="1">
    <location>
        <begin position="247"/>
        <end position="257"/>
    </location>
</feature>
<organism evidence="3 4">
    <name type="scientific">Hydnomerulius pinastri MD-312</name>
    <dbReference type="NCBI Taxonomy" id="994086"/>
    <lineage>
        <taxon>Eukaryota</taxon>
        <taxon>Fungi</taxon>
        <taxon>Dikarya</taxon>
        <taxon>Basidiomycota</taxon>
        <taxon>Agaricomycotina</taxon>
        <taxon>Agaricomycetes</taxon>
        <taxon>Agaricomycetidae</taxon>
        <taxon>Boletales</taxon>
        <taxon>Boletales incertae sedis</taxon>
        <taxon>Leucogyrophana</taxon>
    </lineage>
</organism>
<feature type="region of interest" description="Disordered" evidence="1">
    <location>
        <begin position="225"/>
        <end position="348"/>
    </location>
</feature>
<keyword evidence="2" id="KW-0812">Transmembrane</keyword>
<proteinExistence type="predicted"/>
<evidence type="ECO:0000256" key="1">
    <source>
        <dbReference type="SAM" id="MobiDB-lite"/>
    </source>
</evidence>
<feature type="compositionally biased region" description="Pro residues" evidence="1">
    <location>
        <begin position="374"/>
        <end position="389"/>
    </location>
</feature>
<keyword evidence="2" id="KW-0472">Membrane</keyword>
<keyword evidence="4" id="KW-1185">Reference proteome</keyword>
<gene>
    <name evidence="3" type="ORF">HYDPIDRAFT_159675</name>
</gene>
<evidence type="ECO:0000256" key="2">
    <source>
        <dbReference type="SAM" id="Phobius"/>
    </source>
</evidence>
<feature type="compositionally biased region" description="Polar residues" evidence="1">
    <location>
        <begin position="320"/>
        <end position="332"/>
    </location>
</feature>
<accession>A0A0C9VTL1</accession>
<feature type="transmembrane region" description="Helical" evidence="2">
    <location>
        <begin position="98"/>
        <end position="116"/>
    </location>
</feature>
<dbReference type="HOGENOM" id="CLU_685452_0_0_1"/>
<feature type="transmembrane region" description="Helical" evidence="2">
    <location>
        <begin position="62"/>
        <end position="86"/>
    </location>
</feature>
<evidence type="ECO:0000313" key="4">
    <source>
        <dbReference type="Proteomes" id="UP000053820"/>
    </source>
</evidence>
<feature type="compositionally biased region" description="Pro residues" evidence="1">
    <location>
        <begin position="303"/>
        <end position="312"/>
    </location>
</feature>
<evidence type="ECO:0000313" key="3">
    <source>
        <dbReference type="EMBL" id="KIJ61335.1"/>
    </source>
</evidence>